<organism evidence="1">
    <name type="scientific">Campylobacter jejuni</name>
    <dbReference type="NCBI Taxonomy" id="197"/>
    <lineage>
        <taxon>Bacteria</taxon>
        <taxon>Pseudomonadati</taxon>
        <taxon>Campylobacterota</taxon>
        <taxon>Epsilonproteobacteria</taxon>
        <taxon>Campylobacterales</taxon>
        <taxon>Campylobacteraceae</taxon>
        <taxon>Campylobacter</taxon>
    </lineage>
</organism>
<proteinExistence type="predicted"/>
<protein>
    <submittedName>
        <fullName evidence="1">Glycerophosphodiester phosphodiesterase</fullName>
    </submittedName>
</protein>
<gene>
    <name evidence="1" type="ORF">FZV55_09810</name>
</gene>
<dbReference type="AlphaFoldDB" id="A0A5Y8WUW6"/>
<evidence type="ECO:0000313" key="1">
    <source>
        <dbReference type="EMBL" id="ECQ5680004.1"/>
    </source>
</evidence>
<feature type="non-terminal residue" evidence="1">
    <location>
        <position position="1"/>
    </location>
</feature>
<sequence length="79" mass="9204">ISYIDLLNIKDRNKISKKPLVNDKFVFPFETIEGVDIVDDSHIVVENDNNFPYSSSREPNKTDDNEFILLEVKDFLKSK</sequence>
<name>A0A5Y8WUW6_CAMJU</name>
<comment type="caution">
    <text evidence="1">The sequence shown here is derived from an EMBL/GenBank/DDBJ whole genome shotgun (WGS) entry which is preliminary data.</text>
</comment>
<dbReference type="EMBL" id="AAKBYF010000270">
    <property type="protein sequence ID" value="ECQ5680004.1"/>
    <property type="molecule type" value="Genomic_DNA"/>
</dbReference>
<dbReference type="PANTHER" id="PTHR37957:SF1">
    <property type="entry name" value="PHYTASE-LIKE DOMAIN-CONTAINING PROTEIN"/>
    <property type="match status" value="1"/>
</dbReference>
<reference evidence="1" key="1">
    <citation type="submission" date="2019-08" db="EMBL/GenBank/DDBJ databases">
        <authorList>
            <person name="Ashton P.M."/>
            <person name="Dallman T."/>
            <person name="Nair S."/>
            <person name="De Pinna E."/>
            <person name="Peters T."/>
            <person name="Grant K."/>
        </authorList>
    </citation>
    <scope>NUCLEOTIDE SEQUENCE</scope>
    <source>
        <strain evidence="1">262635</strain>
    </source>
</reference>
<dbReference type="PANTHER" id="PTHR37957">
    <property type="entry name" value="BLR7070 PROTEIN"/>
    <property type="match status" value="1"/>
</dbReference>
<accession>A0A5Y8WUW6</accession>